<feature type="transmembrane region" description="Helical" evidence="1">
    <location>
        <begin position="95"/>
        <end position="112"/>
    </location>
</feature>
<evidence type="ECO:0000313" key="3">
    <source>
        <dbReference type="Proteomes" id="UP001549106"/>
    </source>
</evidence>
<feature type="transmembrane region" description="Helical" evidence="1">
    <location>
        <begin position="7"/>
        <end position="28"/>
    </location>
</feature>
<name>A0ABV2LXA5_9FIRM</name>
<dbReference type="InterPro" id="IPR019074">
    <property type="entry name" value="YabQ"/>
</dbReference>
<protein>
    <submittedName>
        <fullName evidence="2">Spore cortex biosynthesis protein YabQ</fullName>
    </submittedName>
</protein>
<evidence type="ECO:0000313" key="2">
    <source>
        <dbReference type="EMBL" id="MET3748844.1"/>
    </source>
</evidence>
<keyword evidence="1" id="KW-0472">Membrane</keyword>
<feature type="transmembrane region" description="Helical" evidence="1">
    <location>
        <begin position="72"/>
        <end position="89"/>
    </location>
</feature>
<keyword evidence="3" id="KW-1185">Reference proteome</keyword>
<proteinExistence type="predicted"/>
<dbReference type="NCBIfam" id="TIGR02893">
    <property type="entry name" value="spore_yabQ"/>
    <property type="match status" value="1"/>
</dbReference>
<reference evidence="2 3" key="1">
    <citation type="submission" date="2024-06" db="EMBL/GenBank/DDBJ databases">
        <title>Genomic Encyclopedia of Type Strains, Phase IV (KMG-IV): sequencing the most valuable type-strain genomes for metagenomic binning, comparative biology and taxonomic classification.</title>
        <authorList>
            <person name="Goeker M."/>
        </authorList>
    </citation>
    <scope>NUCLEOTIDE SEQUENCE [LARGE SCALE GENOMIC DNA]</scope>
    <source>
        <strain evidence="2 3">DSM 29492</strain>
    </source>
</reference>
<gene>
    <name evidence="2" type="ORF">ABID24_000060</name>
</gene>
<evidence type="ECO:0000256" key="1">
    <source>
        <dbReference type="SAM" id="Phobius"/>
    </source>
</evidence>
<sequence>MSGYMEYEAVLFLLSVVMGAALFLFYKILTALRKVISHPSWAVDVEDLFYWTAAGIFMFSVIYRFNQGTLRCFLFAGSILGAVLCRGTVADLFERILVFLCGIPVNFVKFSTKRLLFLFKRCSILLYKYQTMQKRKGFKTKRISQVEKVKKKEKQKKNNE</sequence>
<keyword evidence="1" id="KW-1133">Transmembrane helix</keyword>
<organism evidence="2 3">
    <name type="scientific">Blautia caecimuris</name>
    <dbReference type="NCBI Taxonomy" id="1796615"/>
    <lineage>
        <taxon>Bacteria</taxon>
        <taxon>Bacillati</taxon>
        <taxon>Bacillota</taxon>
        <taxon>Clostridia</taxon>
        <taxon>Lachnospirales</taxon>
        <taxon>Lachnospiraceae</taxon>
        <taxon>Blautia</taxon>
    </lineage>
</organism>
<dbReference type="EMBL" id="JBEPMJ010000001">
    <property type="protein sequence ID" value="MET3748844.1"/>
    <property type="molecule type" value="Genomic_DNA"/>
</dbReference>
<feature type="transmembrane region" description="Helical" evidence="1">
    <location>
        <begin position="48"/>
        <end position="65"/>
    </location>
</feature>
<comment type="caution">
    <text evidence="2">The sequence shown here is derived from an EMBL/GenBank/DDBJ whole genome shotgun (WGS) entry which is preliminary data.</text>
</comment>
<dbReference type="Pfam" id="PF09578">
    <property type="entry name" value="Spore_YabQ"/>
    <property type="match status" value="1"/>
</dbReference>
<accession>A0ABV2LXA5</accession>
<dbReference type="RefSeq" id="WP_178709549.1">
    <property type="nucleotide sequence ID" value="NZ_BAABXP010000002.1"/>
</dbReference>
<keyword evidence="1" id="KW-0812">Transmembrane</keyword>
<dbReference type="Proteomes" id="UP001549106">
    <property type="component" value="Unassembled WGS sequence"/>
</dbReference>